<name>A0A0L0FNV1_9EUKA</name>
<dbReference type="EMBL" id="KQ242669">
    <property type="protein sequence ID" value="KNC77653.1"/>
    <property type="molecule type" value="Genomic_DNA"/>
</dbReference>
<accession>A0A0L0FNV1</accession>
<evidence type="ECO:0000313" key="3">
    <source>
        <dbReference type="Proteomes" id="UP000054560"/>
    </source>
</evidence>
<reference evidence="2 3" key="1">
    <citation type="submission" date="2011-02" db="EMBL/GenBank/DDBJ databases">
        <title>The Genome Sequence of Sphaeroforma arctica JP610.</title>
        <authorList>
            <consortium name="The Broad Institute Genome Sequencing Platform"/>
            <person name="Russ C."/>
            <person name="Cuomo C."/>
            <person name="Young S.K."/>
            <person name="Zeng Q."/>
            <person name="Gargeya S."/>
            <person name="Alvarado L."/>
            <person name="Berlin A."/>
            <person name="Chapman S.B."/>
            <person name="Chen Z."/>
            <person name="Freedman E."/>
            <person name="Gellesch M."/>
            <person name="Goldberg J."/>
            <person name="Griggs A."/>
            <person name="Gujja S."/>
            <person name="Heilman E."/>
            <person name="Heiman D."/>
            <person name="Howarth C."/>
            <person name="Mehta T."/>
            <person name="Neiman D."/>
            <person name="Pearson M."/>
            <person name="Roberts A."/>
            <person name="Saif S."/>
            <person name="Shea T."/>
            <person name="Shenoy N."/>
            <person name="Sisk P."/>
            <person name="Stolte C."/>
            <person name="Sykes S."/>
            <person name="White J."/>
            <person name="Yandava C."/>
            <person name="Burger G."/>
            <person name="Gray M.W."/>
            <person name="Holland P.W.H."/>
            <person name="King N."/>
            <person name="Lang F.B.F."/>
            <person name="Roger A.J."/>
            <person name="Ruiz-Trillo I."/>
            <person name="Haas B."/>
            <person name="Nusbaum C."/>
            <person name="Birren B."/>
        </authorList>
    </citation>
    <scope>NUCLEOTIDE SEQUENCE [LARGE SCALE GENOMIC DNA]</scope>
    <source>
        <strain evidence="2 3">JP610</strain>
    </source>
</reference>
<feature type="region of interest" description="Disordered" evidence="1">
    <location>
        <begin position="323"/>
        <end position="355"/>
    </location>
</feature>
<feature type="compositionally biased region" description="Polar residues" evidence="1">
    <location>
        <begin position="161"/>
        <end position="173"/>
    </location>
</feature>
<dbReference type="Proteomes" id="UP000054560">
    <property type="component" value="Unassembled WGS sequence"/>
</dbReference>
<gene>
    <name evidence="2" type="ORF">SARC_09893</name>
</gene>
<organism evidence="2 3">
    <name type="scientific">Sphaeroforma arctica JP610</name>
    <dbReference type="NCBI Taxonomy" id="667725"/>
    <lineage>
        <taxon>Eukaryota</taxon>
        <taxon>Ichthyosporea</taxon>
        <taxon>Ichthyophonida</taxon>
        <taxon>Sphaeroforma</taxon>
    </lineage>
</organism>
<dbReference type="AlphaFoldDB" id="A0A0L0FNV1"/>
<proteinExistence type="predicted"/>
<evidence type="ECO:0000313" key="2">
    <source>
        <dbReference type="EMBL" id="KNC77653.1"/>
    </source>
</evidence>
<protein>
    <submittedName>
        <fullName evidence="2">Uncharacterized protein</fullName>
    </submittedName>
</protein>
<sequence>MMTFILQQVLDHFFREMRKQPIHFVDDSCIGNSGPTADADHWVTMERYVDIAWKNNIRLRLTKTQLVVLRNMPIIYYGRLCSNGYCTIIGERSEAKHPHTRKKIDARTQAENEAELQYLCSVDINGDMLLLAQSDRQLTEAIAFSRKITARMPRPFEEPQTPATPQESMQNKPLPSNYHPTRNAMCTHRITFPVTSPVRTASRTDKMIKAQTKPDGSSEHMSDITKKVFHELPEDLVRQATIPQANRNRECRRVRITTIPDQRVNRPRLDMPIGGPSTGVGTPTLVQARPRTSYRTRQSQPNPARTKTLPTLRYRPFATCVQQVPQARRKQPPESSSSCSAAITARPSCRPVSHH</sequence>
<feature type="compositionally biased region" description="Polar residues" evidence="1">
    <location>
        <begin position="293"/>
        <end position="308"/>
    </location>
</feature>
<feature type="region of interest" description="Disordered" evidence="1">
    <location>
        <begin position="153"/>
        <end position="173"/>
    </location>
</feature>
<dbReference type="GeneID" id="25910397"/>
<dbReference type="RefSeq" id="XP_014151555.1">
    <property type="nucleotide sequence ID" value="XM_014296080.1"/>
</dbReference>
<keyword evidence="3" id="KW-1185">Reference proteome</keyword>
<feature type="region of interest" description="Disordered" evidence="1">
    <location>
        <begin position="265"/>
        <end position="308"/>
    </location>
</feature>
<evidence type="ECO:0000256" key="1">
    <source>
        <dbReference type="SAM" id="MobiDB-lite"/>
    </source>
</evidence>